<sequence length="324" mass="37719">MSKNYKLEDLSDRLSKIIGFDLNITNGTNVSDNTTHISINGEKYIITTDPSNTLTEREKNIIKFFIQEITSKEDNYYSDISEKKIRRLLFDDIKEDKIKEIFGNFGFLEDKDIVVILLKSYEDNDIREIDSLVKNIDSQRAITVKIDEDLICIIYQKNGEETLSFPKLIVDAIETELLKRIKIGVSQPHSIEKIKTAYEEGKQALDIGVKFQLPGNMFFYEDLFIFRLVLSLSDNEIKRIYRQAIDLGIDKLSGEELKTANTFIDCNLNISQAARKLYVHRNTLIYRLDKIKKDIGFDLRVFNDVFQFKLLSIIYLYMSNKLEN</sequence>
<comment type="caution">
    <text evidence="4">The sequence shown here is derived from an EMBL/GenBank/DDBJ whole genome shotgun (WGS) entry which is preliminary data.</text>
</comment>
<evidence type="ECO:0000256" key="1">
    <source>
        <dbReference type="ARBA" id="ARBA00006754"/>
    </source>
</evidence>
<evidence type="ECO:0008006" key="6">
    <source>
        <dbReference type="Google" id="ProtNLM"/>
    </source>
</evidence>
<dbReference type="InterPro" id="IPR009057">
    <property type="entry name" value="Homeodomain-like_sf"/>
</dbReference>
<dbReference type="InterPro" id="IPR041522">
    <property type="entry name" value="CdaR_GGDEF"/>
</dbReference>
<name>A0A419T5M8_9FIRM</name>
<evidence type="ECO:0000313" key="4">
    <source>
        <dbReference type="EMBL" id="RKD32736.1"/>
    </source>
</evidence>
<dbReference type="Gene3D" id="1.10.10.2840">
    <property type="entry name" value="PucR C-terminal helix-turn-helix domain"/>
    <property type="match status" value="1"/>
</dbReference>
<dbReference type="PANTHER" id="PTHR33744">
    <property type="entry name" value="CARBOHYDRATE DIACID REGULATOR"/>
    <property type="match status" value="1"/>
</dbReference>
<dbReference type="Pfam" id="PF13556">
    <property type="entry name" value="HTH_30"/>
    <property type="match status" value="1"/>
</dbReference>
<dbReference type="EMBL" id="MCIB01000009">
    <property type="protein sequence ID" value="RKD32736.1"/>
    <property type="molecule type" value="Genomic_DNA"/>
</dbReference>
<proteinExistence type="inferred from homology"/>
<evidence type="ECO:0000313" key="5">
    <source>
        <dbReference type="Proteomes" id="UP000284177"/>
    </source>
</evidence>
<dbReference type="AlphaFoldDB" id="A0A419T5M8"/>
<dbReference type="RefSeq" id="WP_120168250.1">
    <property type="nucleotide sequence ID" value="NZ_MCIB01000009.1"/>
</dbReference>
<organism evidence="4 5">
    <name type="scientific">Thermohalobacter berrensis</name>
    <dbReference type="NCBI Taxonomy" id="99594"/>
    <lineage>
        <taxon>Bacteria</taxon>
        <taxon>Bacillati</taxon>
        <taxon>Bacillota</taxon>
        <taxon>Tissierellia</taxon>
        <taxon>Tissierellales</taxon>
        <taxon>Thermohalobacteraceae</taxon>
        <taxon>Thermohalobacter</taxon>
    </lineage>
</organism>
<comment type="similarity">
    <text evidence="1">Belongs to the CdaR family.</text>
</comment>
<evidence type="ECO:0000259" key="2">
    <source>
        <dbReference type="Pfam" id="PF13556"/>
    </source>
</evidence>
<dbReference type="InterPro" id="IPR042070">
    <property type="entry name" value="PucR_C-HTH_sf"/>
</dbReference>
<dbReference type="Proteomes" id="UP000284177">
    <property type="component" value="Unassembled WGS sequence"/>
</dbReference>
<dbReference type="SUPFAM" id="SSF46689">
    <property type="entry name" value="Homeodomain-like"/>
    <property type="match status" value="1"/>
</dbReference>
<dbReference type="OrthoDB" id="9792148at2"/>
<dbReference type="InterPro" id="IPR025736">
    <property type="entry name" value="PucR_C-HTH_dom"/>
</dbReference>
<keyword evidence="5" id="KW-1185">Reference proteome</keyword>
<evidence type="ECO:0000259" key="3">
    <source>
        <dbReference type="Pfam" id="PF17853"/>
    </source>
</evidence>
<feature type="domain" description="PucR C-terminal helix-turn-helix" evidence="2">
    <location>
        <begin position="257"/>
        <end position="310"/>
    </location>
</feature>
<protein>
    <recommendedName>
        <fullName evidence="6">PucR C-terminal helix-turn-helix domain-containing protein</fullName>
    </recommendedName>
</protein>
<dbReference type="Pfam" id="PF17853">
    <property type="entry name" value="GGDEF_2"/>
    <property type="match status" value="1"/>
</dbReference>
<dbReference type="InterPro" id="IPR051448">
    <property type="entry name" value="CdaR-like_regulators"/>
</dbReference>
<accession>A0A419T5M8</accession>
<gene>
    <name evidence="4" type="ORF">BET03_10400</name>
</gene>
<reference evidence="4 5" key="1">
    <citation type="submission" date="2016-08" db="EMBL/GenBank/DDBJ databases">
        <title>Novel Firmicutes and Novel Genomes.</title>
        <authorList>
            <person name="Poppleton D.I."/>
            <person name="Gribaldo S."/>
        </authorList>
    </citation>
    <scope>NUCLEOTIDE SEQUENCE [LARGE SCALE GENOMIC DNA]</scope>
    <source>
        <strain evidence="4 5">CTT3</strain>
    </source>
</reference>
<feature type="domain" description="CdaR GGDEF-like" evidence="3">
    <location>
        <begin position="97"/>
        <end position="207"/>
    </location>
</feature>